<organism evidence="3">
    <name type="scientific">Schistocephalus solidus</name>
    <name type="common">Tapeworm</name>
    <dbReference type="NCBI Taxonomy" id="70667"/>
    <lineage>
        <taxon>Eukaryota</taxon>
        <taxon>Metazoa</taxon>
        <taxon>Spiralia</taxon>
        <taxon>Lophotrochozoa</taxon>
        <taxon>Platyhelminthes</taxon>
        <taxon>Cestoda</taxon>
        <taxon>Eucestoda</taxon>
        <taxon>Diphyllobothriidea</taxon>
        <taxon>Diphyllobothriidae</taxon>
        <taxon>Schistocephalus</taxon>
    </lineage>
</organism>
<dbReference type="AlphaFoldDB" id="A0A183SU14"/>
<dbReference type="OrthoDB" id="6154480at2759"/>
<evidence type="ECO:0000313" key="2">
    <source>
        <dbReference type="Proteomes" id="UP000275846"/>
    </source>
</evidence>
<dbReference type="EMBL" id="UYSU01034270">
    <property type="protein sequence ID" value="VDL94097.1"/>
    <property type="molecule type" value="Genomic_DNA"/>
</dbReference>
<keyword evidence="2" id="KW-1185">Reference proteome</keyword>
<dbReference type="WBParaSite" id="SSLN_0000800201-mRNA-1">
    <property type="protein sequence ID" value="SSLN_0000800201-mRNA-1"/>
    <property type="gene ID" value="SSLN_0000800201"/>
</dbReference>
<evidence type="ECO:0000313" key="1">
    <source>
        <dbReference type="EMBL" id="VDL94097.1"/>
    </source>
</evidence>
<name>A0A183SU14_SCHSO</name>
<reference evidence="3" key="1">
    <citation type="submission" date="2016-06" db="UniProtKB">
        <authorList>
            <consortium name="WormBaseParasite"/>
        </authorList>
    </citation>
    <scope>IDENTIFICATION</scope>
</reference>
<evidence type="ECO:0000313" key="3">
    <source>
        <dbReference type="WBParaSite" id="SSLN_0000800201-mRNA-1"/>
    </source>
</evidence>
<gene>
    <name evidence="1" type="ORF">SSLN_LOCUS7712</name>
</gene>
<reference evidence="1 2" key="2">
    <citation type="submission" date="2018-11" db="EMBL/GenBank/DDBJ databases">
        <authorList>
            <consortium name="Pathogen Informatics"/>
        </authorList>
    </citation>
    <scope>NUCLEOTIDE SEQUENCE [LARGE SCALE GENOMIC DNA]</scope>
    <source>
        <strain evidence="1 2">NST_G2</strain>
    </source>
</reference>
<sequence length="167" mass="18447">MQRSMDLFAACCANFGLTISTAKTVFMHQTPPSAECNAPRINVNVTQRKNVERATTQTTFLRRCHYGCSPTGRFNTTLQGNFEEISEATAYQPGNLEDLAQDRPACRKFVKTGAAIYEANRITTAKTKRAACKAQTLQLKTATAQALPTCPRCQRTFRARIGLVGHL</sequence>
<proteinExistence type="predicted"/>
<accession>A0A183SU14</accession>
<protein>
    <submittedName>
        <fullName evidence="3">C2H2-type domain-containing protein</fullName>
    </submittedName>
</protein>
<dbReference type="Proteomes" id="UP000275846">
    <property type="component" value="Unassembled WGS sequence"/>
</dbReference>